<dbReference type="Gene3D" id="3.30.710.10">
    <property type="entry name" value="Potassium Channel Kv1.1, Chain A"/>
    <property type="match status" value="1"/>
</dbReference>
<dbReference type="InterPro" id="IPR003131">
    <property type="entry name" value="T1-type_BTB"/>
</dbReference>
<dbReference type="AlphaFoldDB" id="A0A7S0A2V6"/>
<proteinExistence type="predicted"/>
<dbReference type="InterPro" id="IPR000210">
    <property type="entry name" value="BTB/POZ_dom"/>
</dbReference>
<protein>
    <recommendedName>
        <fullName evidence="1">BTB domain-containing protein</fullName>
    </recommendedName>
</protein>
<evidence type="ECO:0000259" key="1">
    <source>
        <dbReference type="SMART" id="SM00225"/>
    </source>
</evidence>
<gene>
    <name evidence="2" type="ORF">PBAH0796_LOCUS6788</name>
</gene>
<name>A0A7S0A2V6_9DINO</name>
<dbReference type="PANTHER" id="PTHR14499:SF136">
    <property type="entry name" value="GH08630P"/>
    <property type="match status" value="1"/>
</dbReference>
<dbReference type="Pfam" id="PF02214">
    <property type="entry name" value="BTB_2"/>
    <property type="match status" value="1"/>
</dbReference>
<reference evidence="2" key="1">
    <citation type="submission" date="2021-01" db="EMBL/GenBank/DDBJ databases">
        <authorList>
            <person name="Corre E."/>
            <person name="Pelletier E."/>
            <person name="Niang G."/>
            <person name="Scheremetjew M."/>
            <person name="Finn R."/>
            <person name="Kale V."/>
            <person name="Holt S."/>
            <person name="Cochrane G."/>
            <person name="Meng A."/>
            <person name="Brown T."/>
            <person name="Cohen L."/>
        </authorList>
    </citation>
    <scope>NUCLEOTIDE SEQUENCE</scope>
    <source>
        <strain evidence="2">Pbaha01</strain>
    </source>
</reference>
<organism evidence="2">
    <name type="scientific">Pyrodinium bahamense</name>
    <dbReference type="NCBI Taxonomy" id="73915"/>
    <lineage>
        <taxon>Eukaryota</taxon>
        <taxon>Sar</taxon>
        <taxon>Alveolata</taxon>
        <taxon>Dinophyceae</taxon>
        <taxon>Gonyaulacales</taxon>
        <taxon>Pyrocystaceae</taxon>
        <taxon>Pyrodinium</taxon>
    </lineage>
</organism>
<dbReference type="EMBL" id="HBEG01011381">
    <property type="protein sequence ID" value="CAD8351421.1"/>
    <property type="molecule type" value="Transcribed_RNA"/>
</dbReference>
<dbReference type="SMART" id="SM00225">
    <property type="entry name" value="BTB"/>
    <property type="match status" value="1"/>
</dbReference>
<feature type="domain" description="BTB" evidence="1">
    <location>
        <begin position="10"/>
        <end position="110"/>
    </location>
</feature>
<dbReference type="GO" id="GO:0051260">
    <property type="term" value="P:protein homooligomerization"/>
    <property type="evidence" value="ECO:0007669"/>
    <property type="project" value="InterPro"/>
</dbReference>
<sequence length="163" mass="18090">MGESSGLTDDIIELNVGGVTYCTSRSTLCRVPDSMLGRMFSGAIPSRYDAAGRIFIDRDGPSFRHVLNHLRGNSSLPNSTFELELLIGEADFYQLPRLQEAARAAWTRLEHSVASAAVVEIRNMMRETFTRGPGDISNGKRERSGFQVWTDTPNRHTTVTRIG</sequence>
<dbReference type="SUPFAM" id="SSF54695">
    <property type="entry name" value="POZ domain"/>
    <property type="match status" value="1"/>
</dbReference>
<dbReference type="PANTHER" id="PTHR14499">
    <property type="entry name" value="POTASSIUM CHANNEL TETRAMERIZATION DOMAIN-CONTAINING"/>
    <property type="match status" value="1"/>
</dbReference>
<accession>A0A7S0A2V6</accession>
<evidence type="ECO:0000313" key="2">
    <source>
        <dbReference type="EMBL" id="CAD8351421.1"/>
    </source>
</evidence>
<dbReference type="InterPro" id="IPR011333">
    <property type="entry name" value="SKP1/BTB/POZ_sf"/>
</dbReference>